<reference evidence="1" key="1">
    <citation type="submission" date="2018-02" db="EMBL/GenBank/DDBJ databases">
        <title>Rhizophora mucronata_Transcriptome.</title>
        <authorList>
            <person name="Meera S.P."/>
            <person name="Sreeshan A."/>
            <person name="Augustine A."/>
        </authorList>
    </citation>
    <scope>NUCLEOTIDE SEQUENCE</scope>
    <source>
        <tissue evidence="1">Leaf</tissue>
    </source>
</reference>
<organism evidence="1">
    <name type="scientific">Rhizophora mucronata</name>
    <name type="common">Asiatic mangrove</name>
    <dbReference type="NCBI Taxonomy" id="61149"/>
    <lineage>
        <taxon>Eukaryota</taxon>
        <taxon>Viridiplantae</taxon>
        <taxon>Streptophyta</taxon>
        <taxon>Embryophyta</taxon>
        <taxon>Tracheophyta</taxon>
        <taxon>Spermatophyta</taxon>
        <taxon>Magnoliopsida</taxon>
        <taxon>eudicotyledons</taxon>
        <taxon>Gunneridae</taxon>
        <taxon>Pentapetalae</taxon>
        <taxon>rosids</taxon>
        <taxon>fabids</taxon>
        <taxon>Malpighiales</taxon>
        <taxon>Rhizophoraceae</taxon>
        <taxon>Rhizophora</taxon>
    </lineage>
</organism>
<dbReference type="EMBL" id="GGEC01000763">
    <property type="protein sequence ID" value="MBW81246.1"/>
    <property type="molecule type" value="Transcribed_RNA"/>
</dbReference>
<sequence length="27" mass="3081">MNAILMNCRTQSILNWVKMKVGLSIIC</sequence>
<proteinExistence type="predicted"/>
<dbReference type="AlphaFoldDB" id="A0A2P2IJ35"/>
<protein>
    <submittedName>
        <fullName evidence="1">Uncharacterized protein</fullName>
    </submittedName>
</protein>
<evidence type="ECO:0000313" key="1">
    <source>
        <dbReference type="EMBL" id="MBW81246.1"/>
    </source>
</evidence>
<accession>A0A2P2IJ35</accession>
<name>A0A2P2IJ35_RHIMU</name>